<dbReference type="AlphaFoldDB" id="A0A6A6DVJ8"/>
<gene>
    <name evidence="1" type="ORF">K469DRAFT_582453</name>
</gene>
<organism evidence="1 2">
    <name type="scientific">Zopfia rhizophila CBS 207.26</name>
    <dbReference type="NCBI Taxonomy" id="1314779"/>
    <lineage>
        <taxon>Eukaryota</taxon>
        <taxon>Fungi</taxon>
        <taxon>Dikarya</taxon>
        <taxon>Ascomycota</taxon>
        <taxon>Pezizomycotina</taxon>
        <taxon>Dothideomycetes</taxon>
        <taxon>Dothideomycetes incertae sedis</taxon>
        <taxon>Zopfiaceae</taxon>
        <taxon>Zopfia</taxon>
    </lineage>
</organism>
<keyword evidence="2" id="KW-1185">Reference proteome</keyword>
<evidence type="ECO:0000313" key="2">
    <source>
        <dbReference type="Proteomes" id="UP000800200"/>
    </source>
</evidence>
<accession>A0A6A6DVJ8</accession>
<sequence>HFRTNFRGYNSVFAFTSIDCTPIDRGITSGVQVFQIHGAFYHVQRPLEPEPGAAPRYAQLYFHDP</sequence>
<evidence type="ECO:0000313" key="1">
    <source>
        <dbReference type="EMBL" id="KAF2183701.1"/>
    </source>
</evidence>
<dbReference type="Proteomes" id="UP000800200">
    <property type="component" value="Unassembled WGS sequence"/>
</dbReference>
<proteinExistence type="predicted"/>
<name>A0A6A6DVJ8_9PEZI</name>
<reference evidence="1" key="1">
    <citation type="journal article" date="2020" name="Stud. Mycol.">
        <title>101 Dothideomycetes genomes: a test case for predicting lifestyles and emergence of pathogens.</title>
        <authorList>
            <person name="Haridas S."/>
            <person name="Albert R."/>
            <person name="Binder M."/>
            <person name="Bloem J."/>
            <person name="Labutti K."/>
            <person name="Salamov A."/>
            <person name="Andreopoulos B."/>
            <person name="Baker S."/>
            <person name="Barry K."/>
            <person name="Bills G."/>
            <person name="Bluhm B."/>
            <person name="Cannon C."/>
            <person name="Castanera R."/>
            <person name="Culley D."/>
            <person name="Daum C."/>
            <person name="Ezra D."/>
            <person name="Gonzalez J."/>
            <person name="Henrissat B."/>
            <person name="Kuo A."/>
            <person name="Liang C."/>
            <person name="Lipzen A."/>
            <person name="Lutzoni F."/>
            <person name="Magnuson J."/>
            <person name="Mondo S."/>
            <person name="Nolan M."/>
            <person name="Ohm R."/>
            <person name="Pangilinan J."/>
            <person name="Park H.-J."/>
            <person name="Ramirez L."/>
            <person name="Alfaro M."/>
            <person name="Sun H."/>
            <person name="Tritt A."/>
            <person name="Yoshinaga Y."/>
            <person name="Zwiers L.-H."/>
            <person name="Turgeon B."/>
            <person name="Goodwin S."/>
            <person name="Spatafora J."/>
            <person name="Crous P."/>
            <person name="Grigoriev I."/>
        </authorList>
    </citation>
    <scope>NUCLEOTIDE SEQUENCE</scope>
    <source>
        <strain evidence="1">CBS 207.26</strain>
    </source>
</reference>
<dbReference type="PANTHER" id="PTHR45786:SF74">
    <property type="entry name" value="ATP-DEPENDENT DNA HELICASE"/>
    <property type="match status" value="1"/>
</dbReference>
<dbReference type="EMBL" id="ML994641">
    <property type="protein sequence ID" value="KAF2183701.1"/>
    <property type="molecule type" value="Genomic_DNA"/>
</dbReference>
<protein>
    <submittedName>
        <fullName evidence="1">Uncharacterized protein</fullName>
    </submittedName>
</protein>
<feature type="non-terminal residue" evidence="1">
    <location>
        <position position="1"/>
    </location>
</feature>
<dbReference type="OrthoDB" id="4360910at2759"/>
<dbReference type="PANTHER" id="PTHR45786">
    <property type="entry name" value="DNA BINDING PROTEIN-LIKE"/>
    <property type="match status" value="1"/>
</dbReference>